<keyword evidence="1" id="KW-0812">Transmembrane</keyword>
<dbReference type="KEGG" id="pbor:BSF38_03425"/>
<dbReference type="RefSeq" id="WP_237170495.1">
    <property type="nucleotide sequence ID" value="NZ_CP019082.1"/>
</dbReference>
<keyword evidence="3" id="KW-1185">Reference proteome</keyword>
<keyword evidence="1" id="KW-0472">Membrane</keyword>
<sequence length="126" mass="13278">MKELTACLVWAGGMMALALGAIFAHKLGYIDRDTVTRLVTGVIGLWMVWYGNRMPKAMVLVRVPASAGQARRVASWSMVLSGLVYAGLWAFAPIPVAATVGSGAVLAGVAVTLGYCLSRRAKPKAV</sequence>
<evidence type="ECO:0000256" key="1">
    <source>
        <dbReference type="SAM" id="Phobius"/>
    </source>
</evidence>
<dbReference type="EMBL" id="CP019082">
    <property type="protein sequence ID" value="APW61895.1"/>
    <property type="molecule type" value="Genomic_DNA"/>
</dbReference>
<evidence type="ECO:0000313" key="3">
    <source>
        <dbReference type="Proteomes" id="UP000186309"/>
    </source>
</evidence>
<organism evidence="2 3">
    <name type="scientific">Paludisphaera borealis</name>
    <dbReference type="NCBI Taxonomy" id="1387353"/>
    <lineage>
        <taxon>Bacteria</taxon>
        <taxon>Pseudomonadati</taxon>
        <taxon>Planctomycetota</taxon>
        <taxon>Planctomycetia</taxon>
        <taxon>Isosphaerales</taxon>
        <taxon>Isosphaeraceae</taxon>
        <taxon>Paludisphaera</taxon>
    </lineage>
</organism>
<dbReference type="Proteomes" id="UP000186309">
    <property type="component" value="Chromosome"/>
</dbReference>
<protein>
    <recommendedName>
        <fullName evidence="4">Ammonium transporter</fullName>
    </recommendedName>
</protein>
<feature type="transmembrane region" description="Helical" evidence="1">
    <location>
        <begin position="98"/>
        <end position="117"/>
    </location>
</feature>
<name>A0A1U7CSH8_9BACT</name>
<dbReference type="STRING" id="1387353.BSF38_03425"/>
<dbReference type="AlphaFoldDB" id="A0A1U7CSH8"/>
<gene>
    <name evidence="2" type="ORF">BSF38_03425</name>
</gene>
<accession>A0A1U7CSH8</accession>
<feature type="transmembrane region" description="Helical" evidence="1">
    <location>
        <begin position="73"/>
        <end position="92"/>
    </location>
</feature>
<feature type="transmembrane region" description="Helical" evidence="1">
    <location>
        <begin position="34"/>
        <end position="52"/>
    </location>
</feature>
<proteinExistence type="predicted"/>
<evidence type="ECO:0000313" key="2">
    <source>
        <dbReference type="EMBL" id="APW61895.1"/>
    </source>
</evidence>
<reference evidence="3" key="1">
    <citation type="submission" date="2016-12" db="EMBL/GenBank/DDBJ databases">
        <title>Comparative genomics of four Isosphaeraceae planctomycetes: a common pool of plasmids and glycoside hydrolase genes.</title>
        <authorList>
            <person name="Ivanova A."/>
        </authorList>
    </citation>
    <scope>NUCLEOTIDE SEQUENCE [LARGE SCALE GENOMIC DNA]</scope>
    <source>
        <strain evidence="3">PX4</strain>
    </source>
</reference>
<evidence type="ECO:0008006" key="4">
    <source>
        <dbReference type="Google" id="ProtNLM"/>
    </source>
</evidence>
<keyword evidence="1" id="KW-1133">Transmembrane helix</keyword>